<dbReference type="InterPro" id="IPR002105">
    <property type="entry name" value="Dockerin_1_rpt"/>
</dbReference>
<dbReference type="GO" id="GO:0000272">
    <property type="term" value="P:polysaccharide catabolic process"/>
    <property type="evidence" value="ECO:0007669"/>
    <property type="project" value="InterPro"/>
</dbReference>
<evidence type="ECO:0000256" key="3">
    <source>
        <dbReference type="SAM" id="SignalP"/>
    </source>
</evidence>
<evidence type="ECO:0000313" key="5">
    <source>
        <dbReference type="EMBL" id="PIR43778.1"/>
    </source>
</evidence>
<evidence type="ECO:0000256" key="2">
    <source>
        <dbReference type="ARBA" id="ARBA00023157"/>
    </source>
</evidence>
<keyword evidence="1 3" id="KW-0732">Signal</keyword>
<proteinExistence type="predicted"/>
<dbReference type="Proteomes" id="UP000230214">
    <property type="component" value="Unassembled WGS sequence"/>
</dbReference>
<dbReference type="SMART" id="SM00560">
    <property type="entry name" value="LamGL"/>
    <property type="match status" value="1"/>
</dbReference>
<comment type="caution">
    <text evidence="5">The sequence shown here is derived from an EMBL/GenBank/DDBJ whole genome shotgun (WGS) entry which is preliminary data.</text>
</comment>
<dbReference type="Pfam" id="PF00404">
    <property type="entry name" value="Dockerin_1"/>
    <property type="match status" value="1"/>
</dbReference>
<dbReference type="SUPFAM" id="SSF63446">
    <property type="entry name" value="Type I dockerin domain"/>
    <property type="match status" value="1"/>
</dbReference>
<protein>
    <recommendedName>
        <fullName evidence="4">Dockerin domain-containing protein</fullName>
    </recommendedName>
</protein>
<organism evidence="5 6">
    <name type="scientific">candidate division WWE3 bacterium CG10_big_fil_rev_8_21_14_0_10_32_10</name>
    <dbReference type="NCBI Taxonomy" id="1975090"/>
    <lineage>
        <taxon>Bacteria</taxon>
        <taxon>Katanobacteria</taxon>
    </lineage>
</organism>
<dbReference type="InterPro" id="IPR013320">
    <property type="entry name" value="ConA-like_dom_sf"/>
</dbReference>
<dbReference type="Gene3D" id="1.10.1330.10">
    <property type="entry name" value="Dockerin domain"/>
    <property type="match status" value="1"/>
</dbReference>
<dbReference type="InterPro" id="IPR006558">
    <property type="entry name" value="LamG-like"/>
</dbReference>
<dbReference type="GO" id="GO:0004553">
    <property type="term" value="F:hydrolase activity, hydrolyzing O-glycosyl compounds"/>
    <property type="evidence" value="ECO:0007669"/>
    <property type="project" value="InterPro"/>
</dbReference>
<sequence>MIKILFLFCIFFLSSSSVLAQTTTTITLDSNTRYQTITGWEGVNENGQDTTYYSSFQDQLMNEEIDTMGINRIRLEVRAGSENSHDYWTDWKNGLIGMDLRDANGNLICPSNTSTIYYRYFQYRALNDDNDPNSVATMIQANPSRSNFPGFVFSELDNKIDKVIVPYRDKMSLRGKKLYLNVINVAFTSQICSIYDSQYGHYDHINLQKDPNMNEYAEYVLATLFHIKNKYDIVPDSYEIILEPDNTIWSGNIIGKAMVTLRNKLDQYSSYGFDKIKLIGPSVSHIPNMKSYTDGMIAEIESAGKNVDSVVEEISYHRYTGPTDGQLQYVANLGLQYGVNTSMLEHIGSTYVDLHKDLKIANVSAWEQFSLAGTTTGFSGGGRYYAINDTNPGNITIQPYYHARYLQSYFHYIHPGAVRIKADTPTCADPDFHYDPNLTVPNSSYTYNCSGPDPVAFINPDGTNVVVVKTTSAATFDIQRLPTGTYGVNYTTGNGSGNPSVYSYDEPNDQSIIYPQAVSASIPSQGVITIYGTTAGPTPTPTPTPSPTPTPDITGSLVAHWNFDEGAGTTATDTSGSGNNGTLVNNPTWTTGKVGSYALSFDGSNAYVQIPDTLSLDISKTITVAAWVKFDSIQEQYIISKGSGVLNDISWSLSTHWINPNEIYFLVDKDGTLPGDHFVVSSNANLIAGQWYHLAATYDFITGVMLYKDGVLLNTSSSTANPGGININTQPITIGSNATLGNPLHGEVDDLRIYNAALSQAQILDIKNGVIILIGDLNNDSQLNIQDIVILINEIFSPSGLPNSDVNNDSKVDLIDIIYLINIIFS</sequence>
<evidence type="ECO:0000313" key="6">
    <source>
        <dbReference type="Proteomes" id="UP000230214"/>
    </source>
</evidence>
<dbReference type="Gene3D" id="2.60.120.200">
    <property type="match status" value="1"/>
</dbReference>
<dbReference type="Pfam" id="PF13385">
    <property type="entry name" value="Laminin_G_3"/>
    <property type="match status" value="1"/>
</dbReference>
<feature type="chain" id="PRO_5013655175" description="Dockerin domain-containing protein" evidence="3">
    <location>
        <begin position="21"/>
        <end position="826"/>
    </location>
</feature>
<gene>
    <name evidence="5" type="ORF">COV24_00880</name>
</gene>
<feature type="signal peptide" evidence="3">
    <location>
        <begin position="1"/>
        <end position="20"/>
    </location>
</feature>
<feature type="domain" description="Dockerin" evidence="4">
    <location>
        <begin position="770"/>
        <end position="826"/>
    </location>
</feature>
<dbReference type="PANTHER" id="PTHR47635">
    <property type="entry name" value="CUB DOMAIN-CONTAINING PROTEIN"/>
    <property type="match status" value="1"/>
</dbReference>
<dbReference type="SUPFAM" id="SSF49899">
    <property type="entry name" value="Concanavalin A-like lectins/glucanases"/>
    <property type="match status" value="1"/>
</dbReference>
<dbReference type="PROSITE" id="PS51766">
    <property type="entry name" value="DOCKERIN"/>
    <property type="match status" value="1"/>
</dbReference>
<evidence type="ECO:0000256" key="1">
    <source>
        <dbReference type="ARBA" id="ARBA00022729"/>
    </source>
</evidence>
<dbReference type="InterPro" id="IPR036439">
    <property type="entry name" value="Dockerin_dom_sf"/>
</dbReference>
<dbReference type="PANTHER" id="PTHR47635:SF2">
    <property type="entry name" value="LAMG-LIKE JELLYROLL FOLD DOMAIN-CONTAINING PROTEIN"/>
    <property type="match status" value="1"/>
</dbReference>
<keyword evidence="2" id="KW-1015">Disulfide bond</keyword>
<reference evidence="5 6" key="1">
    <citation type="submission" date="2017-09" db="EMBL/GenBank/DDBJ databases">
        <title>Depth-based differentiation of microbial function through sediment-hosted aquifers and enrichment of novel symbionts in the deep terrestrial subsurface.</title>
        <authorList>
            <person name="Probst A.J."/>
            <person name="Ladd B."/>
            <person name="Jarett J.K."/>
            <person name="Geller-Mcgrath D.E."/>
            <person name="Sieber C.M."/>
            <person name="Emerson J.B."/>
            <person name="Anantharaman K."/>
            <person name="Thomas B.C."/>
            <person name="Malmstrom R."/>
            <person name="Stieglmeier M."/>
            <person name="Klingl A."/>
            <person name="Woyke T."/>
            <person name="Ryan C.M."/>
            <person name="Banfield J.F."/>
        </authorList>
    </citation>
    <scope>NUCLEOTIDE SEQUENCE [LARGE SCALE GENOMIC DNA]</scope>
    <source>
        <strain evidence="5">CG10_big_fil_rev_8_21_14_0_10_32_10</strain>
    </source>
</reference>
<dbReference type="InterPro" id="IPR016134">
    <property type="entry name" value="Dockerin_dom"/>
</dbReference>
<evidence type="ECO:0000259" key="4">
    <source>
        <dbReference type="PROSITE" id="PS51766"/>
    </source>
</evidence>
<dbReference type="EMBL" id="PCXU01000011">
    <property type="protein sequence ID" value="PIR43778.1"/>
    <property type="molecule type" value="Genomic_DNA"/>
</dbReference>
<accession>A0A2H0RB82</accession>
<dbReference type="AlphaFoldDB" id="A0A2H0RB82"/>
<name>A0A2H0RB82_UNCKA</name>
<dbReference type="Gene3D" id="3.20.20.80">
    <property type="entry name" value="Glycosidases"/>
    <property type="match status" value="1"/>
</dbReference>